<feature type="signal peptide" evidence="1">
    <location>
        <begin position="1"/>
        <end position="20"/>
    </location>
</feature>
<dbReference type="AlphaFoldDB" id="A0A511HLS6"/>
<accession>A0A511HLS6</accession>
<dbReference type="EMBL" id="BJVY01000050">
    <property type="protein sequence ID" value="GEL74541.1"/>
    <property type="molecule type" value="Genomic_DNA"/>
</dbReference>
<feature type="chain" id="PRO_5022798885" evidence="1">
    <location>
        <begin position="21"/>
        <end position="190"/>
    </location>
</feature>
<organism evidence="2 5">
    <name type="scientific">Myxococcus virescens</name>
    <dbReference type="NCBI Taxonomy" id="83456"/>
    <lineage>
        <taxon>Bacteria</taxon>
        <taxon>Pseudomonadati</taxon>
        <taxon>Myxococcota</taxon>
        <taxon>Myxococcia</taxon>
        <taxon>Myxococcales</taxon>
        <taxon>Cystobacterineae</taxon>
        <taxon>Myxococcaceae</taxon>
        <taxon>Myxococcus</taxon>
    </lineage>
</organism>
<dbReference type="EMBL" id="FNAJ01000002">
    <property type="protein sequence ID" value="SDD66387.1"/>
    <property type="molecule type" value="Genomic_DNA"/>
</dbReference>
<keyword evidence="1" id="KW-0732">Signal</keyword>
<evidence type="ECO:0000313" key="5">
    <source>
        <dbReference type="Proteomes" id="UP000321224"/>
    </source>
</evidence>
<sequence>MRRAALALVLMFLAPSSALAEERRGRARVSANGLYSVRMVEAAQDQCRLEVAQESGPVWTLKECLGTVDDLYFVSNDGERVWVVWPLVEKGKAVAEPRTKKKSKAKKPKGPPAWARVVVAAQYGRDGQRLQEKRLTEWLNTRQLSEVRQLTHHFKWLEGTLGIPGKGPRLTDAGVVELEPVGGTTRQLTF</sequence>
<keyword evidence="4" id="KW-1185">Reference proteome</keyword>
<evidence type="ECO:0000313" key="3">
    <source>
        <dbReference type="EMBL" id="SDD66387.1"/>
    </source>
</evidence>
<dbReference type="Proteomes" id="UP000321224">
    <property type="component" value="Unassembled WGS sequence"/>
</dbReference>
<evidence type="ECO:0000313" key="4">
    <source>
        <dbReference type="Proteomes" id="UP000198717"/>
    </source>
</evidence>
<gene>
    <name evidence="2" type="ORF">MVI01_63250</name>
    <name evidence="3" type="ORF">SAMN04488504_102182</name>
</gene>
<name>A0A511HLS6_9BACT</name>
<reference evidence="2 5" key="2">
    <citation type="submission" date="2019-07" db="EMBL/GenBank/DDBJ databases">
        <title>Whole genome shotgun sequence of Myxococcus virescens NBRC 100334.</title>
        <authorList>
            <person name="Hosoyama A."/>
            <person name="Uohara A."/>
            <person name="Ohji S."/>
            <person name="Ichikawa N."/>
        </authorList>
    </citation>
    <scope>NUCLEOTIDE SEQUENCE [LARGE SCALE GENOMIC DNA]</scope>
    <source>
        <strain evidence="2 5">NBRC 100334</strain>
    </source>
</reference>
<dbReference type="Proteomes" id="UP000198717">
    <property type="component" value="Unassembled WGS sequence"/>
</dbReference>
<proteinExistence type="predicted"/>
<comment type="caution">
    <text evidence="2">The sequence shown here is derived from an EMBL/GenBank/DDBJ whole genome shotgun (WGS) entry which is preliminary data.</text>
</comment>
<reference evidence="3 4" key="1">
    <citation type="submission" date="2016-10" db="EMBL/GenBank/DDBJ databases">
        <authorList>
            <person name="Varghese N."/>
            <person name="Submissions S."/>
        </authorList>
    </citation>
    <scope>NUCLEOTIDE SEQUENCE [LARGE SCALE GENOMIC DNA]</scope>
    <source>
        <strain evidence="3 4">DSM 2260</strain>
    </source>
</reference>
<evidence type="ECO:0000313" key="2">
    <source>
        <dbReference type="EMBL" id="GEL74541.1"/>
    </source>
</evidence>
<protein>
    <submittedName>
        <fullName evidence="2">Uncharacterized protein</fullName>
    </submittedName>
</protein>
<dbReference type="RefSeq" id="WP_090487575.1">
    <property type="nucleotide sequence ID" value="NZ_BJVY01000050.1"/>
</dbReference>
<evidence type="ECO:0000256" key="1">
    <source>
        <dbReference type="SAM" id="SignalP"/>
    </source>
</evidence>